<proteinExistence type="predicted"/>
<dbReference type="InterPro" id="IPR001463">
    <property type="entry name" value="Na/Ala_symport"/>
</dbReference>
<feature type="non-terminal residue" evidence="8">
    <location>
        <position position="1"/>
    </location>
</feature>
<dbReference type="AlphaFoldDB" id="A0A382KAZ3"/>
<keyword evidence="2" id="KW-0813">Transport</keyword>
<protein>
    <recommendedName>
        <fullName evidence="9">Sodium:alanine symporter family protein</fullName>
    </recommendedName>
</protein>
<feature type="transmembrane region" description="Helical" evidence="7">
    <location>
        <begin position="78"/>
        <end position="96"/>
    </location>
</feature>
<name>A0A382KAZ3_9ZZZZ</name>
<sequence length="144" mass="15772">ASSIDEAKLALEAGSFEGMRLLNSSLLTSFAFKEGLSFLFGFGDKIVTVSVLLFAVSTAIAWSFYGNRAAVYLFGEKAIMPYLWVYVLFVFIGGIAELEAIWAFGDAALGIMTFPNLISIVLLTGALKGMTKDYFKQDHVPYQK</sequence>
<evidence type="ECO:0000256" key="5">
    <source>
        <dbReference type="ARBA" id="ARBA00022989"/>
    </source>
</evidence>
<evidence type="ECO:0000256" key="1">
    <source>
        <dbReference type="ARBA" id="ARBA00004651"/>
    </source>
</evidence>
<feature type="transmembrane region" description="Helical" evidence="7">
    <location>
        <begin position="108"/>
        <end position="127"/>
    </location>
</feature>
<evidence type="ECO:0000256" key="4">
    <source>
        <dbReference type="ARBA" id="ARBA00022692"/>
    </source>
</evidence>
<dbReference type="GO" id="GO:0005886">
    <property type="term" value="C:plasma membrane"/>
    <property type="evidence" value="ECO:0007669"/>
    <property type="project" value="UniProtKB-SubCell"/>
</dbReference>
<dbReference type="PRINTS" id="PR00175">
    <property type="entry name" value="NAALASMPORT"/>
</dbReference>
<comment type="subcellular location">
    <subcellularLocation>
        <location evidence="1">Cell membrane</location>
        <topology evidence="1">Multi-pass membrane protein</topology>
    </subcellularLocation>
</comment>
<keyword evidence="3" id="KW-1003">Cell membrane</keyword>
<evidence type="ECO:0000256" key="7">
    <source>
        <dbReference type="SAM" id="Phobius"/>
    </source>
</evidence>
<keyword evidence="4 7" id="KW-0812">Transmembrane</keyword>
<evidence type="ECO:0000256" key="2">
    <source>
        <dbReference type="ARBA" id="ARBA00022448"/>
    </source>
</evidence>
<dbReference type="Pfam" id="PF01235">
    <property type="entry name" value="Na_Ala_symp"/>
    <property type="match status" value="1"/>
</dbReference>
<dbReference type="PANTHER" id="PTHR30330:SF3">
    <property type="entry name" value="TRANSCRIPTIONAL REGULATOR, LRP FAMILY"/>
    <property type="match status" value="1"/>
</dbReference>
<dbReference type="EMBL" id="UINC01078636">
    <property type="protein sequence ID" value="SVC19901.1"/>
    <property type="molecule type" value="Genomic_DNA"/>
</dbReference>
<dbReference type="PANTHER" id="PTHR30330">
    <property type="entry name" value="AGSS FAMILY TRANSPORTER, SODIUM-ALANINE"/>
    <property type="match status" value="1"/>
</dbReference>
<organism evidence="8">
    <name type="scientific">marine metagenome</name>
    <dbReference type="NCBI Taxonomy" id="408172"/>
    <lineage>
        <taxon>unclassified sequences</taxon>
        <taxon>metagenomes</taxon>
        <taxon>ecological metagenomes</taxon>
    </lineage>
</organism>
<evidence type="ECO:0000313" key="8">
    <source>
        <dbReference type="EMBL" id="SVC19901.1"/>
    </source>
</evidence>
<keyword evidence="6 7" id="KW-0472">Membrane</keyword>
<gene>
    <name evidence="8" type="ORF">METZ01_LOCUS272755</name>
</gene>
<evidence type="ECO:0000256" key="6">
    <source>
        <dbReference type="ARBA" id="ARBA00023136"/>
    </source>
</evidence>
<reference evidence="8" key="1">
    <citation type="submission" date="2018-05" db="EMBL/GenBank/DDBJ databases">
        <authorList>
            <person name="Lanie J.A."/>
            <person name="Ng W.-L."/>
            <person name="Kazmierczak K.M."/>
            <person name="Andrzejewski T.M."/>
            <person name="Davidsen T.M."/>
            <person name="Wayne K.J."/>
            <person name="Tettelin H."/>
            <person name="Glass J.I."/>
            <person name="Rusch D."/>
            <person name="Podicherti R."/>
            <person name="Tsui H.-C.T."/>
            <person name="Winkler M.E."/>
        </authorList>
    </citation>
    <scope>NUCLEOTIDE SEQUENCE</scope>
</reference>
<keyword evidence="5 7" id="KW-1133">Transmembrane helix</keyword>
<accession>A0A382KAZ3</accession>
<feature type="transmembrane region" description="Helical" evidence="7">
    <location>
        <begin position="46"/>
        <end position="66"/>
    </location>
</feature>
<dbReference type="GO" id="GO:0005283">
    <property type="term" value="F:amino acid:sodium symporter activity"/>
    <property type="evidence" value="ECO:0007669"/>
    <property type="project" value="InterPro"/>
</dbReference>
<evidence type="ECO:0000256" key="3">
    <source>
        <dbReference type="ARBA" id="ARBA00022475"/>
    </source>
</evidence>
<evidence type="ECO:0008006" key="9">
    <source>
        <dbReference type="Google" id="ProtNLM"/>
    </source>
</evidence>